<proteinExistence type="predicted"/>
<dbReference type="EMBL" id="JAECZO010000039">
    <property type="protein sequence ID" value="KAK7194580.1"/>
    <property type="molecule type" value="Genomic_DNA"/>
</dbReference>
<gene>
    <name evidence="1" type="ORF">NESM_000376200</name>
</gene>
<sequence>MVLRYHSWLPLEAEPEYVDGYTCDHCHRDFLEAPFYHEATTGTDYCVECGGAVGYTALSGLVASLHFSSREDVLRDADTNSVALFAYRADVQTTGIVFANGANLVLCLQLCGGIRDALVYAVKDGKVESKLRISSADVARRFPWLAREPWDVFDVEVHLHALPTVPVPLDDFCIVAYEASDDLIQLRLADSCMQLLNVRRGTEYVVDETATMPLCAFAGGEIDPVAKAAVTEAALTFLKSSDHSGKA</sequence>
<comment type="caution">
    <text evidence="1">The sequence shown here is derived from an EMBL/GenBank/DDBJ whole genome shotgun (WGS) entry which is preliminary data.</text>
</comment>
<keyword evidence="2" id="KW-1185">Reference proteome</keyword>
<reference evidence="1 2" key="1">
    <citation type="journal article" date="2021" name="MBio">
        <title>A New Model Trypanosomatid, Novymonas esmeraldas: Genomic Perception of Its 'Candidatus Pandoraea novymonadis' Endosymbiont.</title>
        <authorList>
            <person name="Zakharova A."/>
            <person name="Saura A."/>
            <person name="Butenko A."/>
            <person name="Podesvova L."/>
            <person name="Warmusova S."/>
            <person name="Kostygov A.Y."/>
            <person name="Nenarokova A."/>
            <person name="Lukes J."/>
            <person name="Opperdoes F.R."/>
            <person name="Yurchenko V."/>
        </authorList>
    </citation>
    <scope>NUCLEOTIDE SEQUENCE [LARGE SCALE GENOMIC DNA]</scope>
    <source>
        <strain evidence="1 2">E262AT.01</strain>
    </source>
</reference>
<dbReference type="AlphaFoldDB" id="A0AAW0ELG5"/>
<name>A0AAW0ELG5_9TRYP</name>
<evidence type="ECO:0000313" key="1">
    <source>
        <dbReference type="EMBL" id="KAK7194580.1"/>
    </source>
</evidence>
<accession>A0AAW0ELG5</accession>
<organism evidence="1 2">
    <name type="scientific">Novymonas esmeraldas</name>
    <dbReference type="NCBI Taxonomy" id="1808958"/>
    <lineage>
        <taxon>Eukaryota</taxon>
        <taxon>Discoba</taxon>
        <taxon>Euglenozoa</taxon>
        <taxon>Kinetoplastea</taxon>
        <taxon>Metakinetoplastina</taxon>
        <taxon>Trypanosomatida</taxon>
        <taxon>Trypanosomatidae</taxon>
        <taxon>Novymonas</taxon>
    </lineage>
</organism>
<protein>
    <submittedName>
        <fullName evidence="1">Uncharacterized protein</fullName>
    </submittedName>
</protein>
<evidence type="ECO:0000313" key="2">
    <source>
        <dbReference type="Proteomes" id="UP001430356"/>
    </source>
</evidence>
<dbReference type="Proteomes" id="UP001430356">
    <property type="component" value="Unassembled WGS sequence"/>
</dbReference>